<organism evidence="1 2">
    <name type="scientific">Acaulospora colombiana</name>
    <dbReference type="NCBI Taxonomy" id="27376"/>
    <lineage>
        <taxon>Eukaryota</taxon>
        <taxon>Fungi</taxon>
        <taxon>Fungi incertae sedis</taxon>
        <taxon>Mucoromycota</taxon>
        <taxon>Glomeromycotina</taxon>
        <taxon>Glomeromycetes</taxon>
        <taxon>Diversisporales</taxon>
        <taxon>Acaulosporaceae</taxon>
        <taxon>Acaulospora</taxon>
    </lineage>
</organism>
<proteinExistence type="predicted"/>
<reference evidence="1" key="1">
    <citation type="submission" date="2021-06" db="EMBL/GenBank/DDBJ databases">
        <authorList>
            <person name="Kallberg Y."/>
            <person name="Tangrot J."/>
            <person name="Rosling A."/>
        </authorList>
    </citation>
    <scope>NUCLEOTIDE SEQUENCE</scope>
    <source>
        <strain evidence="1">CL356</strain>
    </source>
</reference>
<dbReference type="Proteomes" id="UP000789525">
    <property type="component" value="Unassembled WGS sequence"/>
</dbReference>
<comment type="caution">
    <text evidence="1">The sequence shown here is derived from an EMBL/GenBank/DDBJ whole genome shotgun (WGS) entry which is preliminary data.</text>
</comment>
<name>A0ACA9MGS0_9GLOM</name>
<dbReference type="EMBL" id="CAJVPT010012807">
    <property type="protein sequence ID" value="CAG8590543.1"/>
    <property type="molecule type" value="Genomic_DNA"/>
</dbReference>
<evidence type="ECO:0000313" key="2">
    <source>
        <dbReference type="Proteomes" id="UP000789525"/>
    </source>
</evidence>
<gene>
    <name evidence="1" type="ORF">ACOLOM_LOCUS6305</name>
</gene>
<evidence type="ECO:0000313" key="1">
    <source>
        <dbReference type="EMBL" id="CAG8590543.1"/>
    </source>
</evidence>
<sequence>MGQITSRIPIIKLFKKNSKRPFKVLRAISESDADRMQLLHHFIRESWKGNFSAPVEDILNVDGTEVLDEGARDCKVNPYMVDRIQELMCSRHLTNINHQCRELLCCSSGDIKDDVGSNIVKERLKIFLQSDQMTDDEIENLFNRFVTEAKVHKSYVELHRFWGQKG</sequence>
<accession>A0ACA9MGS0</accession>
<protein>
    <submittedName>
        <fullName evidence="1">13357_t:CDS:1</fullName>
    </submittedName>
</protein>
<keyword evidence="2" id="KW-1185">Reference proteome</keyword>